<dbReference type="AlphaFoldDB" id="A0A8S1BLT6"/>
<evidence type="ECO:0000256" key="1">
    <source>
        <dbReference type="SAM" id="SignalP"/>
    </source>
</evidence>
<dbReference type="Proteomes" id="UP000494106">
    <property type="component" value="Unassembled WGS sequence"/>
</dbReference>
<comment type="caution">
    <text evidence="2">The sequence shown here is derived from an EMBL/GenBank/DDBJ whole genome shotgun (WGS) entry which is preliminary data.</text>
</comment>
<proteinExistence type="predicted"/>
<reference evidence="2 3" key="1">
    <citation type="submission" date="2020-04" db="EMBL/GenBank/DDBJ databases">
        <authorList>
            <person name="Wallbank WR R."/>
            <person name="Pardo Diaz C."/>
            <person name="Kozak K."/>
            <person name="Martin S."/>
            <person name="Jiggins C."/>
            <person name="Moest M."/>
            <person name="Warren A I."/>
            <person name="Byers J.R.P. K."/>
            <person name="Montejo-Kovacevich G."/>
            <person name="Yen C E."/>
        </authorList>
    </citation>
    <scope>NUCLEOTIDE SEQUENCE [LARGE SCALE GENOMIC DNA]</scope>
</reference>
<accession>A0A8S1BLT6</accession>
<feature type="signal peptide" evidence="1">
    <location>
        <begin position="1"/>
        <end position="19"/>
    </location>
</feature>
<evidence type="ECO:0000313" key="3">
    <source>
        <dbReference type="Proteomes" id="UP000494106"/>
    </source>
</evidence>
<dbReference type="OrthoDB" id="7463420at2759"/>
<keyword evidence="3" id="KW-1185">Reference proteome</keyword>
<dbReference type="EMBL" id="CADEBC010000858">
    <property type="protein sequence ID" value="CAB3261235.1"/>
    <property type="molecule type" value="Genomic_DNA"/>
</dbReference>
<protein>
    <submittedName>
        <fullName evidence="2">Uncharacterized protein</fullName>
    </submittedName>
</protein>
<evidence type="ECO:0000313" key="2">
    <source>
        <dbReference type="EMBL" id="CAB3261235.1"/>
    </source>
</evidence>
<feature type="chain" id="PRO_5035777701" evidence="1">
    <location>
        <begin position="20"/>
        <end position="82"/>
    </location>
</feature>
<organism evidence="2 3">
    <name type="scientific">Arctia plantaginis</name>
    <name type="common">Wood tiger moth</name>
    <name type="synonym">Phalaena plantaginis</name>
    <dbReference type="NCBI Taxonomy" id="874455"/>
    <lineage>
        <taxon>Eukaryota</taxon>
        <taxon>Metazoa</taxon>
        <taxon>Ecdysozoa</taxon>
        <taxon>Arthropoda</taxon>
        <taxon>Hexapoda</taxon>
        <taxon>Insecta</taxon>
        <taxon>Pterygota</taxon>
        <taxon>Neoptera</taxon>
        <taxon>Endopterygota</taxon>
        <taxon>Lepidoptera</taxon>
        <taxon>Glossata</taxon>
        <taxon>Ditrysia</taxon>
        <taxon>Noctuoidea</taxon>
        <taxon>Erebidae</taxon>
        <taxon>Arctiinae</taxon>
        <taxon>Arctia</taxon>
    </lineage>
</organism>
<sequence>MKKNVTVWCILLWLSPSDNFRTQEMSMLPGKTKFGATTTHSSTDPTEIETTTDDIQFVEDVMSDKLQLLHVLFYTCACVFIN</sequence>
<keyword evidence="1" id="KW-0732">Signal</keyword>
<name>A0A8S1BLT6_ARCPL</name>
<gene>
    <name evidence="2" type="ORF">APLA_LOCUS17709</name>
</gene>